<comment type="catalytic activity">
    <reaction evidence="7">
        <text>dITP + H2O = dIMP + diphosphate + H(+)</text>
        <dbReference type="Rhea" id="RHEA:28342"/>
        <dbReference type="ChEBI" id="CHEBI:15377"/>
        <dbReference type="ChEBI" id="CHEBI:15378"/>
        <dbReference type="ChEBI" id="CHEBI:33019"/>
        <dbReference type="ChEBI" id="CHEBI:61194"/>
        <dbReference type="ChEBI" id="CHEBI:61382"/>
        <dbReference type="EC" id="3.6.1.66"/>
    </reaction>
</comment>
<evidence type="ECO:0000313" key="9">
    <source>
        <dbReference type="EMBL" id="MDT0633768.1"/>
    </source>
</evidence>
<evidence type="ECO:0000256" key="5">
    <source>
        <dbReference type="ARBA" id="ARBA00022842"/>
    </source>
</evidence>
<evidence type="ECO:0000256" key="8">
    <source>
        <dbReference type="RuleBase" id="RU003781"/>
    </source>
</evidence>
<dbReference type="SUPFAM" id="SSF52972">
    <property type="entry name" value="ITPase-like"/>
    <property type="match status" value="1"/>
</dbReference>
<dbReference type="InterPro" id="IPR020922">
    <property type="entry name" value="dITP/XTP_pyrophosphatase"/>
</dbReference>
<accession>A0ABU3BWU2</accession>
<comment type="similarity">
    <text evidence="1 7 8">Belongs to the HAM1 NTPase family.</text>
</comment>
<feature type="binding site" evidence="7">
    <location>
        <begin position="185"/>
        <end position="186"/>
    </location>
    <ligand>
        <name>substrate</name>
    </ligand>
</feature>
<feature type="binding site" evidence="7">
    <location>
        <position position="180"/>
    </location>
    <ligand>
        <name>substrate</name>
    </ligand>
</feature>
<dbReference type="Proteomes" id="UP001251857">
    <property type="component" value="Unassembled WGS sequence"/>
</dbReference>
<evidence type="ECO:0000313" key="10">
    <source>
        <dbReference type="Proteomes" id="UP001251857"/>
    </source>
</evidence>
<feature type="active site" description="Proton acceptor" evidence="7">
    <location>
        <position position="72"/>
    </location>
</feature>
<dbReference type="InterPro" id="IPR002637">
    <property type="entry name" value="RdgB/HAM1"/>
</dbReference>
<comment type="caution">
    <text evidence="9">The sequence shown here is derived from an EMBL/GenBank/DDBJ whole genome shotgun (WGS) entry which is preliminary data.</text>
</comment>
<keyword evidence="6 7" id="KW-0546">Nucleotide metabolism</keyword>
<feature type="binding site" evidence="7">
    <location>
        <begin position="157"/>
        <end position="160"/>
    </location>
    <ligand>
        <name>substrate</name>
    </ligand>
</feature>
<comment type="function">
    <text evidence="7">Pyrophosphatase that catalyzes the hydrolysis of nucleoside triphosphates to their monophosphate derivatives, with a high preference for the non-canonical purine nucleotides XTP (xanthosine triphosphate), dITP (deoxyinosine triphosphate) and ITP. Seems to function as a house-cleaning enzyme that removes non-canonical purine nucleotides from the nucleotide pool, thus preventing their incorporation into DNA/RNA and avoiding chromosomal lesions.</text>
</comment>
<gene>
    <name evidence="9" type="primary">rdgB</name>
    <name evidence="9" type="ORF">RM532_02215</name>
</gene>
<sequence length="200" mass="20903">MTDAKKLVLASSNAGKLAELQAMLDGRGIEVLPQSAFDVPDAPETAPTFVENALIKARHVAGATGLPALADDSGLCVDALDGAPGVHSARYAGEHGNDEANNAKLLSALSGLDPNQREAHFHCTVVLVRHAEDPDPAIAQGRWAGRILDIPRGEGGFGYDPLFWVPAESASAAELAPEHKNHVSHRGQAMRALLTLLGSA</sequence>
<keyword evidence="4 7" id="KW-0378">Hydrolase</keyword>
<keyword evidence="5 7" id="KW-0460">Magnesium</keyword>
<comment type="caution">
    <text evidence="7">Lacks conserved residue(s) required for the propagation of feature annotation.</text>
</comment>
<dbReference type="PANTHER" id="PTHR11067:SF9">
    <property type="entry name" value="INOSINE TRIPHOSPHATE PYROPHOSPHATASE"/>
    <property type="match status" value="1"/>
</dbReference>
<proteinExistence type="inferred from homology"/>
<evidence type="ECO:0000256" key="1">
    <source>
        <dbReference type="ARBA" id="ARBA00008023"/>
    </source>
</evidence>
<protein>
    <recommendedName>
        <fullName evidence="7">dITP/XTP pyrophosphatase</fullName>
        <ecNumber evidence="7">3.6.1.66</ecNumber>
    </recommendedName>
    <alternativeName>
        <fullName evidence="7">Non-canonical purine NTP pyrophosphatase</fullName>
    </alternativeName>
    <alternativeName>
        <fullName evidence="7">Non-standard purine NTP pyrophosphatase</fullName>
    </alternativeName>
    <alternativeName>
        <fullName evidence="7">Nucleoside-triphosphate diphosphatase</fullName>
    </alternativeName>
    <alternativeName>
        <fullName evidence="7">Nucleoside-triphosphate pyrophosphatase</fullName>
        <shortName evidence="7">NTPase</shortName>
    </alternativeName>
</protein>
<reference evidence="9 10" key="1">
    <citation type="submission" date="2023-09" db="EMBL/GenBank/DDBJ databases">
        <authorList>
            <person name="Rey-Velasco X."/>
        </authorList>
    </citation>
    <scope>NUCLEOTIDE SEQUENCE [LARGE SCALE GENOMIC DNA]</scope>
    <source>
        <strain evidence="9 10">W335</strain>
    </source>
</reference>
<evidence type="ECO:0000256" key="3">
    <source>
        <dbReference type="ARBA" id="ARBA00022741"/>
    </source>
</evidence>
<dbReference type="NCBIfam" id="TIGR00042">
    <property type="entry name" value="RdgB/HAM1 family non-canonical purine NTP pyrophosphatase"/>
    <property type="match status" value="1"/>
</dbReference>
<comment type="cofactor">
    <cofactor evidence="7">
        <name>Mg(2+)</name>
        <dbReference type="ChEBI" id="CHEBI:18420"/>
    </cofactor>
    <text evidence="7">Binds 1 Mg(2+) ion per subunit.</text>
</comment>
<comment type="catalytic activity">
    <reaction evidence="7">
        <text>XTP + H2O = XMP + diphosphate + H(+)</text>
        <dbReference type="Rhea" id="RHEA:28610"/>
        <dbReference type="ChEBI" id="CHEBI:15377"/>
        <dbReference type="ChEBI" id="CHEBI:15378"/>
        <dbReference type="ChEBI" id="CHEBI:33019"/>
        <dbReference type="ChEBI" id="CHEBI:57464"/>
        <dbReference type="ChEBI" id="CHEBI:61314"/>
        <dbReference type="EC" id="3.6.1.66"/>
    </reaction>
</comment>
<dbReference type="CDD" id="cd00515">
    <property type="entry name" value="HAM1"/>
    <property type="match status" value="1"/>
</dbReference>
<dbReference type="PANTHER" id="PTHR11067">
    <property type="entry name" value="INOSINE TRIPHOSPHATE PYROPHOSPHATASE/HAM1 PROTEIN"/>
    <property type="match status" value="1"/>
</dbReference>
<feature type="binding site" evidence="7">
    <location>
        <position position="73"/>
    </location>
    <ligand>
        <name>substrate</name>
    </ligand>
</feature>
<name>A0ABU3BWU2_9GAMM</name>
<comment type="catalytic activity">
    <reaction evidence="7">
        <text>ITP + H2O = IMP + diphosphate + H(+)</text>
        <dbReference type="Rhea" id="RHEA:29399"/>
        <dbReference type="ChEBI" id="CHEBI:15377"/>
        <dbReference type="ChEBI" id="CHEBI:15378"/>
        <dbReference type="ChEBI" id="CHEBI:33019"/>
        <dbReference type="ChEBI" id="CHEBI:58053"/>
        <dbReference type="ChEBI" id="CHEBI:61402"/>
        <dbReference type="EC" id="3.6.1.66"/>
    </reaction>
</comment>
<dbReference type="EC" id="3.6.1.66" evidence="7"/>
<evidence type="ECO:0000256" key="4">
    <source>
        <dbReference type="ARBA" id="ARBA00022801"/>
    </source>
</evidence>
<keyword evidence="10" id="KW-1185">Reference proteome</keyword>
<comment type="subunit">
    <text evidence="7">Homodimer.</text>
</comment>
<dbReference type="InterPro" id="IPR029001">
    <property type="entry name" value="ITPase-like_fam"/>
</dbReference>
<dbReference type="Gene3D" id="3.90.950.10">
    <property type="match status" value="1"/>
</dbReference>
<dbReference type="RefSeq" id="WP_311651493.1">
    <property type="nucleotide sequence ID" value="NZ_JAVRIB010000002.1"/>
</dbReference>
<keyword evidence="3 7" id="KW-0547">Nucleotide-binding</keyword>
<organism evidence="9 10">
    <name type="scientific">Spectribacter hydrogenoxidans</name>
    <dbReference type="NCBI Taxonomy" id="3075608"/>
    <lineage>
        <taxon>Bacteria</taxon>
        <taxon>Pseudomonadati</taxon>
        <taxon>Pseudomonadota</taxon>
        <taxon>Gammaproteobacteria</taxon>
        <taxon>Salinisphaerales</taxon>
        <taxon>Salinisphaeraceae</taxon>
        <taxon>Spectribacter</taxon>
    </lineage>
</organism>
<evidence type="ECO:0000256" key="7">
    <source>
        <dbReference type="HAMAP-Rule" id="MF_01405"/>
    </source>
</evidence>
<dbReference type="EMBL" id="JAVRIB010000002">
    <property type="protein sequence ID" value="MDT0633768.1"/>
    <property type="molecule type" value="Genomic_DNA"/>
</dbReference>
<dbReference type="Pfam" id="PF01725">
    <property type="entry name" value="Ham1p_like"/>
    <property type="match status" value="1"/>
</dbReference>
<feature type="binding site" evidence="7">
    <location>
        <begin position="11"/>
        <end position="16"/>
    </location>
    <ligand>
        <name>substrate</name>
    </ligand>
</feature>
<dbReference type="HAMAP" id="MF_01405">
    <property type="entry name" value="Non_canon_purine_NTPase"/>
    <property type="match status" value="1"/>
</dbReference>
<keyword evidence="2 7" id="KW-0479">Metal-binding</keyword>
<evidence type="ECO:0000256" key="2">
    <source>
        <dbReference type="ARBA" id="ARBA00022723"/>
    </source>
</evidence>
<evidence type="ECO:0000256" key="6">
    <source>
        <dbReference type="ARBA" id="ARBA00023080"/>
    </source>
</evidence>
<feature type="binding site" evidence="7">
    <location>
        <position position="72"/>
    </location>
    <ligand>
        <name>Mg(2+)</name>
        <dbReference type="ChEBI" id="CHEBI:18420"/>
    </ligand>
</feature>